<reference evidence="2 3" key="2">
    <citation type="journal article" date="2011" name="J. Bacteriol.">
        <title>Genome Sequence of Kosmotoga olearia Strain TBF 19.5.1, a Thermophilic Bacterium with a Wide Growth Temperature Range, Isolated from the Troll B Oil Platform in the North Sea.</title>
        <authorList>
            <person name="Swithers K.S."/>
            <person name="Dipippo J.L."/>
            <person name="Bruce D.C."/>
            <person name="Detter C."/>
            <person name="Tapia R."/>
            <person name="Han S."/>
            <person name="Goodwin L.A."/>
            <person name="Han J."/>
            <person name="Woyke T."/>
            <person name="Pitluck S."/>
            <person name="Pennacchio L."/>
            <person name="Nolan M."/>
            <person name="Mikhailova N."/>
            <person name="Land M.L."/>
            <person name="Nesbo C.L."/>
            <person name="Gogarten J.P."/>
            <person name="Noll K.M."/>
        </authorList>
    </citation>
    <scope>NUCLEOTIDE SEQUENCE [LARGE SCALE GENOMIC DNA]</scope>
    <source>
        <strain evidence="3">ATCC BAA-1733 / DSM 21960 / TBF 19.5.1</strain>
    </source>
</reference>
<dbReference type="Proteomes" id="UP000002382">
    <property type="component" value="Chromosome"/>
</dbReference>
<feature type="chain" id="PRO_5002947091" description="PpiC domain-containing protein" evidence="1">
    <location>
        <begin position="20"/>
        <end position="323"/>
    </location>
</feature>
<feature type="signal peptide" evidence="1">
    <location>
        <begin position="1"/>
        <end position="19"/>
    </location>
</feature>
<dbReference type="EMBL" id="CP001634">
    <property type="protein sequence ID" value="ACR79569.1"/>
    <property type="molecule type" value="Genomic_DNA"/>
</dbReference>
<keyword evidence="1" id="KW-0732">Signal</keyword>
<evidence type="ECO:0000313" key="2">
    <source>
        <dbReference type="EMBL" id="ACR79569.1"/>
    </source>
</evidence>
<reference evidence="2 3" key="1">
    <citation type="submission" date="2009-06" db="EMBL/GenBank/DDBJ databases">
        <title>Complete sequence of Thermotogales bacterium TBF 19.5.1.</title>
        <authorList>
            <consortium name="US DOE Joint Genome Institute"/>
            <person name="Lucas S."/>
            <person name="Copeland A."/>
            <person name="Lapidus A."/>
            <person name="Glavina del Rio T."/>
            <person name="Tice H."/>
            <person name="Bruce D."/>
            <person name="Goodwin L."/>
            <person name="Pitluck S."/>
            <person name="Chertkov O."/>
            <person name="Brettin T."/>
            <person name="Detter J.C."/>
            <person name="Han C."/>
            <person name="Schmutz J."/>
            <person name="Larimer F."/>
            <person name="Land M."/>
            <person name="Hauser L."/>
            <person name="Kyrpides N."/>
            <person name="Ovchinnikova G."/>
            <person name="Noll K."/>
        </authorList>
    </citation>
    <scope>NUCLEOTIDE SEQUENCE [LARGE SCALE GENOMIC DNA]</scope>
    <source>
        <strain evidence="3">ATCC BAA-1733 / DSM 21960 / TBF 19.5.1</strain>
    </source>
</reference>
<dbReference type="InterPro" id="IPR027304">
    <property type="entry name" value="Trigger_fact/SurA_dom_sf"/>
</dbReference>
<dbReference type="Gene3D" id="1.10.4030.10">
    <property type="entry name" value="Porin chaperone SurA, peptide-binding domain"/>
    <property type="match status" value="1"/>
</dbReference>
<evidence type="ECO:0000313" key="3">
    <source>
        <dbReference type="Proteomes" id="UP000002382"/>
    </source>
</evidence>
<dbReference type="InterPro" id="IPR050245">
    <property type="entry name" value="PrsA_foldase"/>
</dbReference>
<dbReference type="Pfam" id="PF13624">
    <property type="entry name" value="SurA_N_3"/>
    <property type="match status" value="1"/>
</dbReference>
<sequence>MKKFLVISLLVLFSAGIFATSEINPDKTTPVATVNGEPITMYEFLAEVMPNYMEIAKKVEEVDPLFSEVLTSTEAGKTLLTEYEKRVLAKMIERKLFLQLAKQLDVAIDMQALKEKIHNIIIQNLKENNISIEIADLYYTLKGYTGGLEMYEVRVLNETAYRQTYDAIYQALTSDATVTEEEIVQYYKANKKIVLKIKGFDSFAPAYTFLNNAKASDDPVSLFDVEDREYTFENLIKETGISTDTAVFLFDEFKKGLYPKVISTETKHYVVYLSGEKSLEELRDEISKKLLEEKKKNIWNTFIEQYFVPFREQAIIEVGEIGG</sequence>
<dbReference type="KEGG" id="kol:Kole_0859"/>
<protein>
    <recommendedName>
        <fullName evidence="4">PpiC domain-containing protein</fullName>
    </recommendedName>
</protein>
<evidence type="ECO:0008006" key="4">
    <source>
        <dbReference type="Google" id="ProtNLM"/>
    </source>
</evidence>
<dbReference type="HOGENOM" id="CLU_034646_7_0_0"/>
<evidence type="ECO:0000256" key="1">
    <source>
        <dbReference type="SAM" id="SignalP"/>
    </source>
</evidence>
<keyword evidence="3" id="KW-1185">Reference proteome</keyword>
<dbReference type="SUPFAM" id="SSF109998">
    <property type="entry name" value="Triger factor/SurA peptide-binding domain-like"/>
    <property type="match status" value="1"/>
</dbReference>
<dbReference type="PANTHER" id="PTHR47245:SF2">
    <property type="entry name" value="PEPTIDYL-PROLYL CIS-TRANS ISOMERASE HP_0175-RELATED"/>
    <property type="match status" value="1"/>
</dbReference>
<dbReference type="AlphaFoldDB" id="C5CGC8"/>
<dbReference type="OrthoDB" id="43163at2"/>
<dbReference type="RefSeq" id="WP_015868231.1">
    <property type="nucleotide sequence ID" value="NC_012785.1"/>
</dbReference>
<dbReference type="eggNOG" id="COG0760">
    <property type="taxonomic scope" value="Bacteria"/>
</dbReference>
<dbReference type="STRING" id="521045.Kole_0859"/>
<organism evidence="2 3">
    <name type="scientific">Kosmotoga olearia (strain ATCC BAA-1733 / DSM 21960 / TBF 19.5.1)</name>
    <dbReference type="NCBI Taxonomy" id="521045"/>
    <lineage>
        <taxon>Bacteria</taxon>
        <taxon>Thermotogati</taxon>
        <taxon>Thermotogota</taxon>
        <taxon>Thermotogae</taxon>
        <taxon>Kosmotogales</taxon>
        <taxon>Kosmotogaceae</taxon>
        <taxon>Kosmotoga</taxon>
    </lineage>
</organism>
<gene>
    <name evidence="2" type="ordered locus">Kole_0859</name>
</gene>
<name>C5CGC8_KOSOT</name>
<accession>C5CGC8</accession>
<dbReference type="PANTHER" id="PTHR47245">
    <property type="entry name" value="PEPTIDYLPROLYL ISOMERASE"/>
    <property type="match status" value="1"/>
</dbReference>
<proteinExistence type="predicted"/>